<dbReference type="RefSeq" id="WP_013439500.1">
    <property type="nucleotide sequence ID" value="NZ_OV915080.1"/>
</dbReference>
<dbReference type="InterPro" id="IPR029058">
    <property type="entry name" value="AB_hydrolase_fold"/>
</dbReference>
<dbReference type="Gene3D" id="3.40.50.1820">
    <property type="entry name" value="alpha/beta hydrolase"/>
    <property type="match status" value="1"/>
</dbReference>
<proteinExistence type="predicted"/>
<dbReference type="SUPFAM" id="SSF53474">
    <property type="entry name" value="alpha/beta-Hydrolases"/>
    <property type="match status" value="1"/>
</dbReference>
<evidence type="ECO:0000259" key="2">
    <source>
        <dbReference type="Pfam" id="PF20434"/>
    </source>
</evidence>
<dbReference type="Proteomes" id="UP001295440">
    <property type="component" value="Chromosome"/>
</dbReference>
<gene>
    <name evidence="3" type="ORF">LDD865_1082</name>
</gene>
<dbReference type="GO" id="GO:0016787">
    <property type="term" value="F:hydrolase activity"/>
    <property type="evidence" value="ECO:0007669"/>
    <property type="project" value="UniProtKB-KW"/>
</dbReference>
<name>A0AAU9R157_9LACO</name>
<evidence type="ECO:0000313" key="3">
    <source>
        <dbReference type="EMBL" id="CAH1706241.1"/>
    </source>
</evidence>
<organism evidence="3 4">
    <name type="scientific">Lactobacillus delbrueckii subsp. delbrueckii</name>
    <dbReference type="NCBI Taxonomy" id="83684"/>
    <lineage>
        <taxon>Bacteria</taxon>
        <taxon>Bacillati</taxon>
        <taxon>Bacillota</taxon>
        <taxon>Bacilli</taxon>
        <taxon>Lactobacillales</taxon>
        <taxon>Lactobacillaceae</taxon>
        <taxon>Lactobacillus</taxon>
    </lineage>
</organism>
<feature type="domain" description="BD-FAE-like" evidence="2">
    <location>
        <begin position="66"/>
        <end position="262"/>
    </location>
</feature>
<dbReference type="AlphaFoldDB" id="A0AAU9R157"/>
<evidence type="ECO:0000256" key="1">
    <source>
        <dbReference type="ARBA" id="ARBA00022801"/>
    </source>
</evidence>
<sequence length="302" mass="33519">MEIKKWSYPDFPEYQTDLPDVKCIDSTGDEVRVLYHPNVEYADYGGQKLTLQVLEPSTRNHPDDLTYPIFVYVQGSAWMKQNVYRDLPQMAKIAALGYVVAVVEYRGSDVASFPKPILDAQNAVRFMKLHGPEYQGDPKRVILAGNSSGGHTAVYASFFPEGEDNLYPDVNAKVSGVVDFYGSVSVMREDSNPTTINHLQADSPEGMEMGHVDLRENSDLRRKLSVECNISKDTDIPPVLIIHGTKDRTVNTIGSTDLYLKLKECGKEASYILIKGADHGGGEFTSPAVLKELDAFIKHVLA</sequence>
<protein>
    <submittedName>
        <fullName evidence="3">Alpha/beta hydrolase</fullName>
    </submittedName>
</protein>
<keyword evidence="1 3" id="KW-0378">Hydrolase</keyword>
<dbReference type="Pfam" id="PF20434">
    <property type="entry name" value="BD-FAE"/>
    <property type="match status" value="1"/>
</dbReference>
<reference evidence="3" key="1">
    <citation type="submission" date="2022-02" db="EMBL/GenBank/DDBJ databases">
        <authorList>
            <person name="Deutsch MARIE S."/>
        </authorList>
    </citation>
    <scope>NUCLEOTIDE SEQUENCE</scope>
    <source>
        <strain evidence="3">CIRM-BIA865</strain>
    </source>
</reference>
<dbReference type="InterPro" id="IPR049492">
    <property type="entry name" value="BD-FAE-like_dom"/>
</dbReference>
<dbReference type="EMBL" id="OV915080">
    <property type="protein sequence ID" value="CAH1706241.1"/>
    <property type="molecule type" value="Genomic_DNA"/>
</dbReference>
<accession>A0AAU9R157</accession>
<dbReference type="PANTHER" id="PTHR48081">
    <property type="entry name" value="AB HYDROLASE SUPERFAMILY PROTEIN C4A8.06C"/>
    <property type="match status" value="1"/>
</dbReference>
<evidence type="ECO:0000313" key="4">
    <source>
        <dbReference type="Proteomes" id="UP001295440"/>
    </source>
</evidence>
<dbReference type="InterPro" id="IPR050300">
    <property type="entry name" value="GDXG_lipolytic_enzyme"/>
</dbReference>
<dbReference type="PANTHER" id="PTHR48081:SF13">
    <property type="entry name" value="ALPHA_BETA HYDROLASE"/>
    <property type="match status" value="1"/>
</dbReference>